<dbReference type="Pfam" id="PF18145">
    <property type="entry name" value="SAVED"/>
    <property type="match status" value="1"/>
</dbReference>
<accession>A0A3R9QYZ2</accession>
<name>A0A3R9QYZ2_9CREN</name>
<reference evidence="2 3" key="1">
    <citation type="submission" date="2018-10" db="EMBL/GenBank/DDBJ databases">
        <title>Co-occurring genomic capacity for anaerobic methane metabolism and dissimilatory sulfite reduction discovered in the Korarchaeota.</title>
        <authorList>
            <person name="Mckay L.J."/>
            <person name="Dlakic M."/>
            <person name="Fields M.W."/>
            <person name="Delmont T.O."/>
            <person name="Eren A.M."/>
            <person name="Jay Z.J."/>
            <person name="Klingelsmith K.B."/>
            <person name="Rusch D.B."/>
            <person name="Inskeep W.P."/>
        </authorList>
    </citation>
    <scope>NUCLEOTIDE SEQUENCE [LARGE SCALE GENOMIC DNA]</scope>
    <source>
        <strain evidence="2 3">MDKW</strain>
    </source>
</reference>
<feature type="domain" description="SMODS-associated and fused to various effectors" evidence="1">
    <location>
        <begin position="15"/>
        <end position="109"/>
    </location>
</feature>
<evidence type="ECO:0000313" key="3">
    <source>
        <dbReference type="Proteomes" id="UP000277582"/>
    </source>
</evidence>
<dbReference type="Proteomes" id="UP000277582">
    <property type="component" value="Unassembled WGS sequence"/>
</dbReference>
<protein>
    <recommendedName>
        <fullName evidence="1">SMODS-associated and fused to various effectors domain-containing protein</fullName>
    </recommendedName>
</protein>
<dbReference type="RefSeq" id="WP_125671156.1">
    <property type="nucleotide sequence ID" value="NZ_RCOS01000074.1"/>
</dbReference>
<sequence>MEDMKESWGRKVSPVFVLEVGRPIVSSAASQLGESEKDLTVLSVPRTITETEIPKIAAKAYKMIMELGRGGETVTVILSGPLALAFELGQAIGLSHVNIVLYQFTSGKYFKVPPLTREDLFR</sequence>
<evidence type="ECO:0000259" key="1">
    <source>
        <dbReference type="Pfam" id="PF18145"/>
    </source>
</evidence>
<proteinExistence type="predicted"/>
<keyword evidence="3" id="KW-1185">Reference proteome</keyword>
<dbReference type="EMBL" id="RCOS01000074">
    <property type="protein sequence ID" value="RSN75432.1"/>
    <property type="molecule type" value="Genomic_DNA"/>
</dbReference>
<evidence type="ECO:0000313" key="2">
    <source>
        <dbReference type="EMBL" id="RSN75432.1"/>
    </source>
</evidence>
<gene>
    <name evidence="2" type="ORF">D6D85_06200</name>
</gene>
<organism evidence="2 3">
    <name type="scientific">Candidatus Methanodesulfokora washburnensis</name>
    <dbReference type="NCBI Taxonomy" id="2478471"/>
    <lineage>
        <taxon>Archaea</taxon>
        <taxon>Thermoproteota</taxon>
        <taxon>Candidatus Korarchaeia</taxon>
        <taxon>Candidatus Korarchaeia incertae sedis</taxon>
        <taxon>Candidatus Methanodesulfokora</taxon>
    </lineage>
</organism>
<dbReference type="AlphaFoldDB" id="A0A3R9QYZ2"/>
<comment type="caution">
    <text evidence="2">The sequence shown here is derived from an EMBL/GenBank/DDBJ whole genome shotgun (WGS) entry which is preliminary data.</text>
</comment>
<dbReference type="InterPro" id="IPR040836">
    <property type="entry name" value="SAVED"/>
</dbReference>